<evidence type="ECO:0000256" key="1">
    <source>
        <dbReference type="ARBA" id="ARBA00004141"/>
    </source>
</evidence>
<keyword evidence="2 6" id="KW-0812">Transmembrane</keyword>
<proteinExistence type="predicted"/>
<keyword evidence="8" id="KW-1185">Reference proteome</keyword>
<dbReference type="EMBL" id="SRMA01024063">
    <property type="protein sequence ID" value="TRZ01631.1"/>
    <property type="molecule type" value="Genomic_DNA"/>
</dbReference>
<evidence type="ECO:0000313" key="8">
    <source>
        <dbReference type="Proteomes" id="UP000316079"/>
    </source>
</evidence>
<dbReference type="GO" id="GO:0016020">
    <property type="term" value="C:membrane"/>
    <property type="evidence" value="ECO:0007669"/>
    <property type="project" value="UniProtKB-SubCell"/>
</dbReference>
<sequence length="304" mass="34450">MARSDGSSFFRRSNSFWIVTISLSLAFYTCSVFWPELIPFSSLGPFGALVKHLVDNHYPVLYYGWYLTWIIHLLEALFAMKLCSGGLSFLIRIDSDKATSLEGKEGFGIRPGSASLPLPSSSKHRTLLFHVFIGTPVNQSKRRKGRLTMGLCSPPMLLLMVLIGHISTGLSSSNCHHQRALHQRMDTVEKRLDDSIQLLESEVNLLLDVLEGLEHHTLQNENVHSFDLLDQPPGVESQCYARKSPTSQPGRYRTHRYIKSSLQRRVEQQRNKGIGIEPLVSESRLQATYFNSVRLEELKECSFV</sequence>
<dbReference type="Pfam" id="PF14934">
    <property type="entry name" value="TMEM254"/>
    <property type="match status" value="1"/>
</dbReference>
<gene>
    <name evidence="7" type="ORF">DNTS_015963</name>
</gene>
<protein>
    <recommendedName>
        <fullName evidence="5">Transmembrane protein 254</fullName>
    </recommendedName>
</protein>
<feature type="transmembrane region" description="Helical" evidence="6">
    <location>
        <begin position="63"/>
        <end position="83"/>
    </location>
</feature>
<comment type="caution">
    <text evidence="7">The sequence shown here is derived from an EMBL/GenBank/DDBJ whole genome shotgun (WGS) entry which is preliminary data.</text>
</comment>
<comment type="subcellular location">
    <subcellularLocation>
        <location evidence="1">Membrane</location>
        <topology evidence="1">Multi-pass membrane protein</topology>
    </subcellularLocation>
</comment>
<name>A0A553RHH1_9TELE</name>
<evidence type="ECO:0000256" key="6">
    <source>
        <dbReference type="SAM" id="Phobius"/>
    </source>
</evidence>
<dbReference type="PANTHER" id="PTHR34104">
    <property type="entry name" value="TRANSMEMBRANE PROTEIN 254"/>
    <property type="match status" value="1"/>
</dbReference>
<dbReference type="OrthoDB" id="9984821at2759"/>
<dbReference type="Proteomes" id="UP000316079">
    <property type="component" value="Unassembled WGS sequence"/>
</dbReference>
<dbReference type="AlphaFoldDB" id="A0A553RHH1"/>
<keyword evidence="3 6" id="KW-1133">Transmembrane helix</keyword>
<evidence type="ECO:0000256" key="3">
    <source>
        <dbReference type="ARBA" id="ARBA00022989"/>
    </source>
</evidence>
<evidence type="ECO:0000256" key="2">
    <source>
        <dbReference type="ARBA" id="ARBA00022692"/>
    </source>
</evidence>
<keyword evidence="4 6" id="KW-0472">Membrane</keyword>
<evidence type="ECO:0000256" key="4">
    <source>
        <dbReference type="ARBA" id="ARBA00023136"/>
    </source>
</evidence>
<evidence type="ECO:0000313" key="7">
    <source>
        <dbReference type="EMBL" id="TRZ01631.1"/>
    </source>
</evidence>
<organism evidence="7 8">
    <name type="scientific">Danionella cerebrum</name>
    <dbReference type="NCBI Taxonomy" id="2873325"/>
    <lineage>
        <taxon>Eukaryota</taxon>
        <taxon>Metazoa</taxon>
        <taxon>Chordata</taxon>
        <taxon>Craniata</taxon>
        <taxon>Vertebrata</taxon>
        <taxon>Euteleostomi</taxon>
        <taxon>Actinopterygii</taxon>
        <taxon>Neopterygii</taxon>
        <taxon>Teleostei</taxon>
        <taxon>Ostariophysi</taxon>
        <taxon>Cypriniformes</taxon>
        <taxon>Danionidae</taxon>
        <taxon>Danioninae</taxon>
        <taxon>Danionella</taxon>
    </lineage>
</organism>
<accession>A0A553RHH1</accession>
<feature type="transmembrane region" description="Helical" evidence="6">
    <location>
        <begin position="147"/>
        <end position="166"/>
    </location>
</feature>
<evidence type="ECO:0000256" key="5">
    <source>
        <dbReference type="ARBA" id="ARBA00034834"/>
    </source>
</evidence>
<reference evidence="7 8" key="1">
    <citation type="journal article" date="2019" name="Sci. Data">
        <title>Hybrid genome assembly and annotation of Danionella translucida.</title>
        <authorList>
            <person name="Kadobianskyi M."/>
            <person name="Schulze L."/>
            <person name="Schuelke M."/>
            <person name="Judkewitz B."/>
        </authorList>
    </citation>
    <scope>NUCLEOTIDE SEQUENCE [LARGE SCALE GENOMIC DNA]</scope>
    <source>
        <strain evidence="7 8">Bolton</strain>
    </source>
</reference>
<dbReference type="PANTHER" id="PTHR34104:SF3">
    <property type="entry name" value="TRANSMEMBRANE PROTEIN 254"/>
    <property type="match status" value="1"/>
</dbReference>
<feature type="transmembrane region" description="Helical" evidence="6">
    <location>
        <begin position="16"/>
        <end position="34"/>
    </location>
</feature>
<dbReference type="STRING" id="623744.A0A553RHH1"/>
<dbReference type="InterPro" id="IPR028110">
    <property type="entry name" value="TMEM254"/>
</dbReference>